<comment type="subcellular location">
    <subcellularLocation>
        <location evidence="6">Cytoplasm</location>
    </subcellularLocation>
</comment>
<keyword evidence="5 6" id="KW-0269">Exonuclease</keyword>
<evidence type="ECO:0000256" key="1">
    <source>
        <dbReference type="ARBA" id="ARBA00009998"/>
    </source>
</evidence>
<dbReference type="PANTHER" id="PTHR34137:SF1">
    <property type="entry name" value="EXODEOXYRIBONUCLEASE 7 SMALL SUBUNIT"/>
    <property type="match status" value="1"/>
</dbReference>
<dbReference type="GO" id="GO:0006308">
    <property type="term" value="P:DNA catabolic process"/>
    <property type="evidence" value="ECO:0007669"/>
    <property type="project" value="UniProtKB-UniRule"/>
</dbReference>
<dbReference type="HAMAP" id="MF_00337">
    <property type="entry name" value="Exonuc_7_S"/>
    <property type="match status" value="1"/>
</dbReference>
<dbReference type="Proteomes" id="UP000501253">
    <property type="component" value="Chromosome"/>
</dbReference>
<accession>A0A6H1WQX9</accession>
<dbReference type="GO" id="GO:0009318">
    <property type="term" value="C:exodeoxyribonuclease VII complex"/>
    <property type="evidence" value="ECO:0007669"/>
    <property type="project" value="UniProtKB-UniRule"/>
</dbReference>
<dbReference type="GO" id="GO:0005829">
    <property type="term" value="C:cytosol"/>
    <property type="evidence" value="ECO:0007669"/>
    <property type="project" value="TreeGrafter"/>
</dbReference>
<keyword evidence="3 6" id="KW-0540">Nuclease</keyword>
<dbReference type="KEGG" id="tmai:FVE67_01490"/>
<comment type="function">
    <text evidence="6">Bidirectionally degrades single-stranded DNA into large acid-insoluble oligonucleotides, which are then degraded further into small acid-soluble oligonucleotides.</text>
</comment>
<evidence type="ECO:0000256" key="5">
    <source>
        <dbReference type="ARBA" id="ARBA00022839"/>
    </source>
</evidence>
<protein>
    <recommendedName>
        <fullName evidence="6">Exodeoxyribonuclease 7 small subunit</fullName>
        <ecNumber evidence="6">3.1.11.6</ecNumber>
    </recommendedName>
    <alternativeName>
        <fullName evidence="6">Exodeoxyribonuclease VII small subunit</fullName>
        <shortName evidence="6">Exonuclease VII small subunit</shortName>
    </alternativeName>
</protein>
<evidence type="ECO:0000313" key="7">
    <source>
        <dbReference type="EMBL" id="QJA05546.1"/>
    </source>
</evidence>
<evidence type="ECO:0000256" key="3">
    <source>
        <dbReference type="ARBA" id="ARBA00022722"/>
    </source>
</evidence>
<evidence type="ECO:0000256" key="2">
    <source>
        <dbReference type="ARBA" id="ARBA00022490"/>
    </source>
</evidence>
<name>A0A6H1WQX9_9BACT</name>
<comment type="catalytic activity">
    <reaction evidence="6">
        <text>Exonucleolytic cleavage in either 5'- to 3'- or 3'- to 5'-direction to yield nucleoside 5'-phosphates.</text>
        <dbReference type="EC" id="3.1.11.6"/>
    </reaction>
</comment>
<reference evidence="7 8" key="1">
    <citation type="submission" date="2019-08" db="EMBL/GenBank/DDBJ databases">
        <title>Complete genome sequence of Thermosulfurimonas marina SU872T, an anaerobic thermophilic chemolithoautotrophic bacterium isolated from a shallow marine hydrothermal vent.</title>
        <authorList>
            <person name="Allioux M."/>
            <person name="Jebbar M."/>
            <person name="Slobodkina G."/>
            <person name="Slobodkin A."/>
            <person name="Moalic Y."/>
            <person name="Frolova A."/>
            <person name="Shao Z."/>
            <person name="Alain K."/>
        </authorList>
    </citation>
    <scope>NUCLEOTIDE SEQUENCE [LARGE SCALE GENOMIC DNA]</scope>
    <source>
        <strain evidence="7 8">SU872</strain>
    </source>
</reference>
<gene>
    <name evidence="6 7" type="primary">xseB</name>
    <name evidence="7" type="ORF">FVE67_01490</name>
</gene>
<comment type="subunit">
    <text evidence="6">Heterooligomer composed of large and small subunits.</text>
</comment>
<organism evidence="7 8">
    <name type="scientific">Thermosulfurimonas marina</name>
    <dbReference type="NCBI Taxonomy" id="2047767"/>
    <lineage>
        <taxon>Bacteria</taxon>
        <taxon>Pseudomonadati</taxon>
        <taxon>Thermodesulfobacteriota</taxon>
        <taxon>Thermodesulfobacteria</taxon>
        <taxon>Thermodesulfobacteriales</taxon>
        <taxon>Thermodesulfobacteriaceae</taxon>
        <taxon>Thermosulfurimonas</taxon>
    </lineage>
</organism>
<dbReference type="EC" id="3.1.11.6" evidence="6"/>
<dbReference type="Gene3D" id="1.10.287.1040">
    <property type="entry name" value="Exonuclease VII, small subunit"/>
    <property type="match status" value="1"/>
</dbReference>
<evidence type="ECO:0000256" key="4">
    <source>
        <dbReference type="ARBA" id="ARBA00022801"/>
    </source>
</evidence>
<evidence type="ECO:0000313" key="8">
    <source>
        <dbReference type="Proteomes" id="UP000501253"/>
    </source>
</evidence>
<dbReference type="Pfam" id="PF02609">
    <property type="entry name" value="Exonuc_VII_S"/>
    <property type="match status" value="1"/>
</dbReference>
<keyword evidence="2 6" id="KW-0963">Cytoplasm</keyword>
<proteinExistence type="inferred from homology"/>
<sequence>MSAFEEKLQRLEAIARRLEDPAVPLEEALELYEEGIRLVRDCEAFLREARLRVEVLVKTGEGLTRVPLEESHGGEGT</sequence>
<dbReference type="SUPFAM" id="SSF116842">
    <property type="entry name" value="XseB-like"/>
    <property type="match status" value="1"/>
</dbReference>
<dbReference type="InterPro" id="IPR003761">
    <property type="entry name" value="Exonuc_VII_S"/>
</dbReference>
<dbReference type="InterPro" id="IPR037004">
    <property type="entry name" value="Exonuc_VII_ssu_sf"/>
</dbReference>
<dbReference type="EMBL" id="CP042909">
    <property type="protein sequence ID" value="QJA05546.1"/>
    <property type="molecule type" value="Genomic_DNA"/>
</dbReference>
<evidence type="ECO:0000256" key="6">
    <source>
        <dbReference type="HAMAP-Rule" id="MF_00337"/>
    </source>
</evidence>
<keyword evidence="4 6" id="KW-0378">Hydrolase</keyword>
<dbReference type="GO" id="GO:0008855">
    <property type="term" value="F:exodeoxyribonuclease VII activity"/>
    <property type="evidence" value="ECO:0007669"/>
    <property type="project" value="UniProtKB-UniRule"/>
</dbReference>
<comment type="similarity">
    <text evidence="1 6">Belongs to the XseB family.</text>
</comment>
<dbReference type="PANTHER" id="PTHR34137">
    <property type="entry name" value="EXODEOXYRIBONUCLEASE 7 SMALL SUBUNIT"/>
    <property type="match status" value="1"/>
</dbReference>
<dbReference type="NCBIfam" id="TIGR01280">
    <property type="entry name" value="xseB"/>
    <property type="match status" value="1"/>
</dbReference>
<dbReference type="AlphaFoldDB" id="A0A6H1WQX9"/>
<keyword evidence="8" id="KW-1185">Reference proteome</keyword>